<dbReference type="EC" id="6.3.2.-" evidence="2"/>
<dbReference type="InterPro" id="IPR036736">
    <property type="entry name" value="ACP-like_sf"/>
</dbReference>
<dbReference type="InterPro" id="IPR009081">
    <property type="entry name" value="PP-bd_ACP"/>
</dbReference>
<protein>
    <submittedName>
        <fullName evidence="2">Isochorismatase</fullName>
        <ecNumber evidence="2">6.3.2.-</ecNumber>
    </submittedName>
</protein>
<evidence type="ECO:0000313" key="3">
    <source>
        <dbReference type="Proteomes" id="UP000249886"/>
    </source>
</evidence>
<proteinExistence type="predicted"/>
<dbReference type="RefSeq" id="WP_005524737.1">
    <property type="nucleotide sequence ID" value="NZ_CAUSZY010000010.1"/>
</dbReference>
<organism evidence="2 3">
    <name type="scientific">Corynebacterium matruchotii</name>
    <dbReference type="NCBI Taxonomy" id="43768"/>
    <lineage>
        <taxon>Bacteria</taxon>
        <taxon>Bacillati</taxon>
        <taxon>Actinomycetota</taxon>
        <taxon>Actinomycetes</taxon>
        <taxon>Mycobacteriales</taxon>
        <taxon>Corynebacteriaceae</taxon>
        <taxon>Corynebacterium</taxon>
    </lineage>
</organism>
<dbReference type="Pfam" id="PF00550">
    <property type="entry name" value="PP-binding"/>
    <property type="match status" value="1"/>
</dbReference>
<evidence type="ECO:0000259" key="1">
    <source>
        <dbReference type="PROSITE" id="PS50075"/>
    </source>
</evidence>
<dbReference type="SUPFAM" id="SSF47336">
    <property type="entry name" value="ACP-like"/>
    <property type="match status" value="1"/>
</dbReference>
<dbReference type="EMBL" id="UARK01000001">
    <property type="protein sequence ID" value="SPW24092.1"/>
    <property type="molecule type" value="Genomic_DNA"/>
</dbReference>
<dbReference type="GeneID" id="84573107"/>
<name>A0A6H9XT55_9CORY</name>
<evidence type="ECO:0000313" key="2">
    <source>
        <dbReference type="EMBL" id="SPW24092.1"/>
    </source>
</evidence>
<dbReference type="Gene3D" id="1.10.1200.10">
    <property type="entry name" value="ACP-like"/>
    <property type="match status" value="1"/>
</dbReference>
<dbReference type="AlphaFoldDB" id="A0A6H9XT55"/>
<gene>
    <name evidence="2" type="primary">mbtB</name>
    <name evidence="2" type="ORF">NCTC10254_00457</name>
</gene>
<keyword evidence="2" id="KW-0436">Ligase</keyword>
<feature type="domain" description="Carrier" evidence="1">
    <location>
        <begin position="1"/>
        <end position="71"/>
    </location>
</feature>
<dbReference type="PROSITE" id="PS50075">
    <property type="entry name" value="CARRIER"/>
    <property type="match status" value="1"/>
</dbReference>
<dbReference type="GO" id="GO:0016874">
    <property type="term" value="F:ligase activity"/>
    <property type="evidence" value="ECO:0007669"/>
    <property type="project" value="UniProtKB-KW"/>
</dbReference>
<accession>A0A6H9XT55</accession>
<dbReference type="Proteomes" id="UP000249886">
    <property type="component" value="Unassembled WGS sequence"/>
</dbReference>
<sequence length="71" mass="7914">MTETKIITDVAESLGVAPDTLTPDTNLTDAGLDSLRLIMLVEKWRAEGVTVDFQDILTRATLAEWFELFQS</sequence>
<reference evidence="2 3" key="1">
    <citation type="submission" date="2018-06" db="EMBL/GenBank/DDBJ databases">
        <authorList>
            <consortium name="Pathogen Informatics"/>
            <person name="Doyle S."/>
        </authorList>
    </citation>
    <scope>NUCLEOTIDE SEQUENCE [LARGE SCALE GENOMIC DNA]</scope>
    <source>
        <strain evidence="2 3">NCTC10254</strain>
    </source>
</reference>
<comment type="caution">
    <text evidence="2">The sequence shown here is derived from an EMBL/GenBank/DDBJ whole genome shotgun (WGS) entry which is preliminary data.</text>
</comment>